<dbReference type="InterPro" id="IPR044240">
    <property type="entry name" value="STR4-like"/>
</dbReference>
<dbReference type="RefSeq" id="XP_024358173.1">
    <property type="nucleotide sequence ID" value="XM_024502405.2"/>
</dbReference>
<evidence type="ECO:0000313" key="5">
    <source>
        <dbReference type="Proteomes" id="UP000006727"/>
    </source>
</evidence>
<dbReference type="Gene3D" id="3.40.250.10">
    <property type="entry name" value="Rhodanese-like domain"/>
    <property type="match status" value="1"/>
</dbReference>
<dbReference type="STRING" id="3218.A0A2K1IV25"/>
<evidence type="ECO:0000259" key="2">
    <source>
        <dbReference type="PROSITE" id="PS50206"/>
    </source>
</evidence>
<reference evidence="4" key="3">
    <citation type="submission" date="2020-12" db="UniProtKB">
        <authorList>
            <consortium name="EnsemblPlants"/>
        </authorList>
    </citation>
    <scope>IDENTIFICATION</scope>
</reference>
<evidence type="ECO:0000313" key="3">
    <source>
        <dbReference type="EMBL" id="PNR33133.1"/>
    </source>
</evidence>
<evidence type="ECO:0000313" key="4">
    <source>
        <dbReference type="EnsemblPlants" id="Pp3c20_13120V3.1"/>
    </source>
</evidence>
<dbReference type="GO" id="GO:0009507">
    <property type="term" value="C:chloroplast"/>
    <property type="evidence" value="ECO:0000318"/>
    <property type="project" value="GO_Central"/>
</dbReference>
<keyword evidence="5" id="KW-1185">Reference proteome</keyword>
<protein>
    <recommendedName>
        <fullName evidence="2">Rhodanese domain-containing protein</fullName>
    </recommendedName>
</protein>
<evidence type="ECO:0000256" key="1">
    <source>
        <dbReference type="SAM" id="MobiDB-lite"/>
    </source>
</evidence>
<dbReference type="SUPFAM" id="SSF52821">
    <property type="entry name" value="Rhodanese/Cell cycle control phosphatase"/>
    <property type="match status" value="1"/>
</dbReference>
<dbReference type="EMBL" id="ABEU02000020">
    <property type="protein sequence ID" value="PNR33133.1"/>
    <property type="molecule type" value="Genomic_DNA"/>
</dbReference>
<dbReference type="EnsemblPlants" id="Pp3c20_13120V3.2">
    <property type="protein sequence ID" value="Pp3c20_13120V3.2"/>
    <property type="gene ID" value="Pp3c20_13120"/>
</dbReference>
<dbReference type="PANTHER" id="PTHR47377">
    <property type="entry name" value="RHODANESE-LIKE DOMAIN-CONTAINING PROTEIN 4, CHLOROPLASTIC"/>
    <property type="match status" value="1"/>
</dbReference>
<reference evidence="3 5" key="1">
    <citation type="journal article" date="2008" name="Science">
        <title>The Physcomitrella genome reveals evolutionary insights into the conquest of land by plants.</title>
        <authorList>
            <person name="Rensing S."/>
            <person name="Lang D."/>
            <person name="Zimmer A."/>
            <person name="Terry A."/>
            <person name="Salamov A."/>
            <person name="Shapiro H."/>
            <person name="Nishiyama T."/>
            <person name="Perroud P.-F."/>
            <person name="Lindquist E."/>
            <person name="Kamisugi Y."/>
            <person name="Tanahashi T."/>
            <person name="Sakakibara K."/>
            <person name="Fujita T."/>
            <person name="Oishi K."/>
            <person name="Shin-I T."/>
            <person name="Kuroki Y."/>
            <person name="Toyoda A."/>
            <person name="Suzuki Y."/>
            <person name="Hashimoto A."/>
            <person name="Yamaguchi K."/>
            <person name="Sugano A."/>
            <person name="Kohara Y."/>
            <person name="Fujiyama A."/>
            <person name="Anterola A."/>
            <person name="Aoki S."/>
            <person name="Ashton N."/>
            <person name="Barbazuk W.B."/>
            <person name="Barker E."/>
            <person name="Bennetzen J."/>
            <person name="Bezanilla M."/>
            <person name="Blankenship R."/>
            <person name="Cho S.H."/>
            <person name="Dutcher S."/>
            <person name="Estelle M."/>
            <person name="Fawcett J.A."/>
            <person name="Gundlach H."/>
            <person name="Hanada K."/>
            <person name="Heyl A."/>
            <person name="Hicks K.A."/>
            <person name="Hugh J."/>
            <person name="Lohr M."/>
            <person name="Mayer K."/>
            <person name="Melkozernov A."/>
            <person name="Murata T."/>
            <person name="Nelson D."/>
            <person name="Pils B."/>
            <person name="Prigge M."/>
            <person name="Reiss B."/>
            <person name="Renner T."/>
            <person name="Rombauts S."/>
            <person name="Rushton P."/>
            <person name="Sanderfoot A."/>
            <person name="Schween G."/>
            <person name="Shiu S.-H."/>
            <person name="Stueber K."/>
            <person name="Theodoulou F.L."/>
            <person name="Tu H."/>
            <person name="Van de Peer Y."/>
            <person name="Verrier P.J."/>
            <person name="Waters E."/>
            <person name="Wood A."/>
            <person name="Yang L."/>
            <person name="Cove D."/>
            <person name="Cuming A."/>
            <person name="Hasebe M."/>
            <person name="Lucas S."/>
            <person name="Mishler D.B."/>
            <person name="Reski R."/>
            <person name="Grigoriev I."/>
            <person name="Quatrano R.S."/>
            <person name="Boore J.L."/>
        </authorList>
    </citation>
    <scope>NUCLEOTIDE SEQUENCE [LARGE SCALE GENOMIC DNA]</scope>
    <source>
        <strain evidence="4 5">cv. Gransden 2004</strain>
    </source>
</reference>
<sequence length="398" mass="41539">MEVLSRVKFAAPTCSISEGSSSPTHAQVGQSSSSLFVAVSRRPHAFVGSLLASTVSVIASVPAGLALNYDEFVKGGSNAAASATSAADSFSFDVPDIIDFDAATDFMSSNPVAALAGLAAVAVPLIAFRASAAPQNFGSVSALEAFTKLSDPEQNAQLLDIRAPEDIKSEGTPNLKSLRKKAVQVPYTAADDSFLDKVFAKYRDAENTTVYILDQLDGNSLAVAKILANNGFEKAYSIKGGVEGPKGWLSSELPWQLPRKGFSLDLSGLKDLLSGNADPSLVPTTLGAAAAAGIGVAVFTEAETVLQLLGSAAFVQIFFKKFMFAEDREKTVKEIQTFLDTKIAPKEFVDEIKEVGRVLLPKDGESSSAVTKGDGASVNSSKVDSVAVEAAGEKVKAA</sequence>
<gene>
    <name evidence="4" type="primary">LOC112273511</name>
    <name evidence="3" type="ORF">PHYPA_025076</name>
</gene>
<organism evidence="3">
    <name type="scientific">Physcomitrium patens</name>
    <name type="common">Spreading-leaved earth moss</name>
    <name type="synonym">Physcomitrella patens</name>
    <dbReference type="NCBI Taxonomy" id="3218"/>
    <lineage>
        <taxon>Eukaryota</taxon>
        <taxon>Viridiplantae</taxon>
        <taxon>Streptophyta</taxon>
        <taxon>Embryophyta</taxon>
        <taxon>Bryophyta</taxon>
        <taxon>Bryophytina</taxon>
        <taxon>Bryopsida</taxon>
        <taxon>Funariidae</taxon>
        <taxon>Funariales</taxon>
        <taxon>Funariaceae</taxon>
        <taxon>Physcomitrium</taxon>
    </lineage>
</organism>
<reference evidence="3 5" key="2">
    <citation type="journal article" date="2018" name="Plant J.">
        <title>The Physcomitrella patens chromosome-scale assembly reveals moss genome structure and evolution.</title>
        <authorList>
            <person name="Lang D."/>
            <person name="Ullrich K.K."/>
            <person name="Murat F."/>
            <person name="Fuchs J."/>
            <person name="Jenkins J."/>
            <person name="Haas F.B."/>
            <person name="Piednoel M."/>
            <person name="Gundlach H."/>
            <person name="Van Bel M."/>
            <person name="Meyberg R."/>
            <person name="Vives C."/>
            <person name="Morata J."/>
            <person name="Symeonidi A."/>
            <person name="Hiss M."/>
            <person name="Muchero W."/>
            <person name="Kamisugi Y."/>
            <person name="Saleh O."/>
            <person name="Blanc G."/>
            <person name="Decker E.L."/>
            <person name="van Gessel N."/>
            <person name="Grimwood J."/>
            <person name="Hayes R.D."/>
            <person name="Graham S.W."/>
            <person name="Gunter L.E."/>
            <person name="McDaniel S.F."/>
            <person name="Hoernstein S.N.W."/>
            <person name="Larsson A."/>
            <person name="Li F.W."/>
            <person name="Perroud P.F."/>
            <person name="Phillips J."/>
            <person name="Ranjan P."/>
            <person name="Rokshar D.S."/>
            <person name="Rothfels C.J."/>
            <person name="Schneider L."/>
            <person name="Shu S."/>
            <person name="Stevenson D.W."/>
            <person name="Thummler F."/>
            <person name="Tillich M."/>
            <person name="Villarreal Aguilar J.C."/>
            <person name="Widiez T."/>
            <person name="Wong G.K."/>
            <person name="Wymore A."/>
            <person name="Zhang Y."/>
            <person name="Zimmer A.D."/>
            <person name="Quatrano R.S."/>
            <person name="Mayer K.F.X."/>
            <person name="Goodstein D."/>
            <person name="Casacuberta J.M."/>
            <person name="Vandepoele K."/>
            <person name="Reski R."/>
            <person name="Cuming A.C."/>
            <person name="Tuskan G.A."/>
            <person name="Maumus F."/>
            <person name="Salse J."/>
            <person name="Schmutz J."/>
            <person name="Rensing S.A."/>
        </authorList>
    </citation>
    <scope>NUCLEOTIDE SEQUENCE [LARGE SCALE GENOMIC DNA]</scope>
    <source>
        <strain evidence="4 5">cv. Gransden 2004</strain>
    </source>
</reference>
<dbReference type="InterPro" id="IPR001763">
    <property type="entry name" value="Rhodanese-like_dom"/>
</dbReference>
<dbReference type="InterPro" id="IPR036873">
    <property type="entry name" value="Rhodanese-like_dom_sf"/>
</dbReference>
<dbReference type="PANTHER" id="PTHR47377:SF1">
    <property type="entry name" value="RHODANESE-LIKE DOMAIN-CONTAINING PROTEIN 4, CHLOROPLASTIC"/>
    <property type="match status" value="1"/>
</dbReference>
<accession>A0A2K1IV25</accession>
<dbReference type="OrthoDB" id="1927399at2759"/>
<proteinExistence type="predicted"/>
<dbReference type="Gramene" id="Pp3c20_13120V3.1">
    <property type="protein sequence ID" value="Pp3c20_13120V3.1"/>
    <property type="gene ID" value="Pp3c20_13120"/>
</dbReference>
<dbReference type="EnsemblPlants" id="Pp3c20_13120V3.1">
    <property type="protein sequence ID" value="Pp3c20_13120V3.1"/>
    <property type="gene ID" value="Pp3c20_13120"/>
</dbReference>
<name>A0A2K1IV25_PHYPA</name>
<dbReference type="PROSITE" id="PS50206">
    <property type="entry name" value="RHODANESE_3"/>
    <property type="match status" value="1"/>
</dbReference>
<dbReference type="Gramene" id="Pp3c20_13120V3.2">
    <property type="protein sequence ID" value="Pp3c20_13120V3.2"/>
    <property type="gene ID" value="Pp3c20_13120"/>
</dbReference>
<feature type="domain" description="Rhodanese" evidence="2">
    <location>
        <begin position="152"/>
        <end position="257"/>
    </location>
</feature>
<dbReference type="AlphaFoldDB" id="A0A2K1IV25"/>
<dbReference type="PaxDb" id="3218-PP1S94_133V6.1"/>
<dbReference type="Proteomes" id="UP000006727">
    <property type="component" value="Chromosome 20"/>
</dbReference>
<feature type="region of interest" description="Disordered" evidence="1">
    <location>
        <begin position="364"/>
        <end position="398"/>
    </location>
</feature>
<dbReference type="GeneID" id="112273511"/>